<keyword evidence="3" id="KW-1185">Reference proteome</keyword>
<organism evidence="2 3">
    <name type="scientific">Catenaria anguillulae PL171</name>
    <dbReference type="NCBI Taxonomy" id="765915"/>
    <lineage>
        <taxon>Eukaryota</taxon>
        <taxon>Fungi</taxon>
        <taxon>Fungi incertae sedis</taxon>
        <taxon>Blastocladiomycota</taxon>
        <taxon>Blastocladiomycetes</taxon>
        <taxon>Blastocladiales</taxon>
        <taxon>Catenariaceae</taxon>
        <taxon>Catenaria</taxon>
    </lineage>
</organism>
<evidence type="ECO:0000313" key="2">
    <source>
        <dbReference type="EMBL" id="ORZ31264.1"/>
    </source>
</evidence>
<dbReference type="AlphaFoldDB" id="A0A1Y2HB94"/>
<gene>
    <name evidence="2" type="ORF">BCR44DRAFT_1442897</name>
</gene>
<dbReference type="EMBL" id="MCFL01000064">
    <property type="protein sequence ID" value="ORZ31264.1"/>
    <property type="molecule type" value="Genomic_DNA"/>
</dbReference>
<sequence length="83" mass="9182">MGLSRKARHLTPSPAVSLLWPSRPGHSPQVPAPNAERTLHFVNSTAPVAMDHPRVVKGWLSLIGKHRARCRMGQLCFVHGLCR</sequence>
<protein>
    <submittedName>
        <fullName evidence="2">Uncharacterized protein</fullName>
    </submittedName>
</protein>
<accession>A0A1Y2HB94</accession>
<proteinExistence type="predicted"/>
<feature type="non-terminal residue" evidence="2">
    <location>
        <position position="83"/>
    </location>
</feature>
<name>A0A1Y2HB94_9FUNG</name>
<evidence type="ECO:0000313" key="3">
    <source>
        <dbReference type="Proteomes" id="UP000193411"/>
    </source>
</evidence>
<feature type="region of interest" description="Disordered" evidence="1">
    <location>
        <begin position="1"/>
        <end position="33"/>
    </location>
</feature>
<reference evidence="2 3" key="1">
    <citation type="submission" date="2016-07" db="EMBL/GenBank/DDBJ databases">
        <title>Pervasive Adenine N6-methylation of Active Genes in Fungi.</title>
        <authorList>
            <consortium name="DOE Joint Genome Institute"/>
            <person name="Mondo S.J."/>
            <person name="Dannebaum R.O."/>
            <person name="Kuo R.C."/>
            <person name="Labutti K."/>
            <person name="Haridas S."/>
            <person name="Kuo A."/>
            <person name="Salamov A."/>
            <person name="Ahrendt S.R."/>
            <person name="Lipzen A."/>
            <person name="Sullivan W."/>
            <person name="Andreopoulos W.B."/>
            <person name="Clum A."/>
            <person name="Lindquist E."/>
            <person name="Daum C."/>
            <person name="Ramamoorthy G.K."/>
            <person name="Gryganskyi A."/>
            <person name="Culley D."/>
            <person name="Magnuson J.K."/>
            <person name="James T.Y."/>
            <person name="O'Malley M.A."/>
            <person name="Stajich J.E."/>
            <person name="Spatafora J.W."/>
            <person name="Visel A."/>
            <person name="Grigoriev I.V."/>
        </authorList>
    </citation>
    <scope>NUCLEOTIDE SEQUENCE [LARGE SCALE GENOMIC DNA]</scope>
    <source>
        <strain evidence="2 3">PL171</strain>
    </source>
</reference>
<comment type="caution">
    <text evidence="2">The sequence shown here is derived from an EMBL/GenBank/DDBJ whole genome shotgun (WGS) entry which is preliminary data.</text>
</comment>
<evidence type="ECO:0000256" key="1">
    <source>
        <dbReference type="SAM" id="MobiDB-lite"/>
    </source>
</evidence>
<dbReference type="Proteomes" id="UP000193411">
    <property type="component" value="Unassembled WGS sequence"/>
</dbReference>